<protein>
    <submittedName>
        <fullName evidence="5">DNA-binding transcriptional regulator, CsgD family</fullName>
    </submittedName>
</protein>
<proteinExistence type="predicted"/>
<dbReference type="CDD" id="cd06170">
    <property type="entry name" value="LuxR_C_like"/>
    <property type="match status" value="1"/>
</dbReference>
<dbReference type="InterPro" id="IPR000792">
    <property type="entry name" value="Tscrpt_reg_LuxR_C"/>
</dbReference>
<keyword evidence="3" id="KW-0804">Transcription</keyword>
<evidence type="ECO:0000256" key="2">
    <source>
        <dbReference type="ARBA" id="ARBA00023125"/>
    </source>
</evidence>
<accession>A0A1W2E7G7</accession>
<dbReference type="RefSeq" id="WP_084428410.1">
    <property type="nucleotide sequence ID" value="NZ_FWXV01000003.1"/>
</dbReference>
<organism evidence="5 6">
    <name type="scientific">Kibdelosporangium aridum</name>
    <dbReference type="NCBI Taxonomy" id="2030"/>
    <lineage>
        <taxon>Bacteria</taxon>
        <taxon>Bacillati</taxon>
        <taxon>Actinomycetota</taxon>
        <taxon>Actinomycetes</taxon>
        <taxon>Pseudonocardiales</taxon>
        <taxon>Pseudonocardiaceae</taxon>
        <taxon>Kibdelosporangium</taxon>
    </lineage>
</organism>
<dbReference type="Proteomes" id="UP000192674">
    <property type="component" value="Unassembled WGS sequence"/>
</dbReference>
<dbReference type="PANTHER" id="PTHR44688:SF16">
    <property type="entry name" value="DNA-BINDING TRANSCRIPTIONAL ACTIVATOR DEVR_DOSR"/>
    <property type="match status" value="1"/>
</dbReference>
<evidence type="ECO:0000313" key="6">
    <source>
        <dbReference type="Proteomes" id="UP000192674"/>
    </source>
</evidence>
<dbReference type="Gene3D" id="1.10.10.10">
    <property type="entry name" value="Winged helix-like DNA-binding domain superfamily/Winged helix DNA-binding domain"/>
    <property type="match status" value="1"/>
</dbReference>
<reference evidence="5 6" key="1">
    <citation type="submission" date="2017-04" db="EMBL/GenBank/DDBJ databases">
        <authorList>
            <person name="Afonso C.L."/>
            <person name="Miller P.J."/>
            <person name="Scott M.A."/>
            <person name="Spackman E."/>
            <person name="Goraichik I."/>
            <person name="Dimitrov K.M."/>
            <person name="Suarez D.L."/>
            <person name="Swayne D.E."/>
        </authorList>
    </citation>
    <scope>NUCLEOTIDE SEQUENCE [LARGE SCALE GENOMIC DNA]</scope>
    <source>
        <strain evidence="5 6">DSM 43828</strain>
    </source>
</reference>
<dbReference type="GO" id="GO:0003677">
    <property type="term" value="F:DNA binding"/>
    <property type="evidence" value="ECO:0007669"/>
    <property type="project" value="UniProtKB-KW"/>
</dbReference>
<dbReference type="EMBL" id="FWXV01000003">
    <property type="protein sequence ID" value="SMD05704.1"/>
    <property type="molecule type" value="Genomic_DNA"/>
</dbReference>
<dbReference type="SMART" id="SM00421">
    <property type="entry name" value="HTH_LUXR"/>
    <property type="match status" value="1"/>
</dbReference>
<evidence type="ECO:0000259" key="4">
    <source>
        <dbReference type="PROSITE" id="PS50043"/>
    </source>
</evidence>
<dbReference type="GO" id="GO:0006355">
    <property type="term" value="P:regulation of DNA-templated transcription"/>
    <property type="evidence" value="ECO:0007669"/>
    <property type="project" value="InterPro"/>
</dbReference>
<dbReference type="OrthoDB" id="9815744at2"/>
<dbReference type="PROSITE" id="PS50043">
    <property type="entry name" value="HTH_LUXR_2"/>
    <property type="match status" value="1"/>
</dbReference>
<name>A0A1W2E7G7_KIBAR</name>
<sequence>MWEGLADGARRDIAALVKAGLGVAELHSAAIALVDRVVPADLACWASLDPDTVAISSMTSGAARIPQQYEPLLATYEYDGNEPNTFVELAQRPEPVARLEDTAHSSRFNEVWRPLGLQAELRTMFRIDGTNWGAAGMVRSRPFSDREVEFMASVAPALAAATRVAARCGAKGGGEAAIVVVDSCGTPRAVTVAAQQWQAELDSIAPGRFLVMLRAVAVGAQAQGTFRARMRDSCGGWILLQGSKLISDPDVSETVVTFERASGTELLDVLFAAYGLTTRERDICREVIAGRSTSDIAARLAITAHTVQDHLKSVFGKVDVRSRGELVAKLLN</sequence>
<feature type="domain" description="HTH luxR-type" evidence="4">
    <location>
        <begin position="269"/>
        <end position="332"/>
    </location>
</feature>
<dbReference type="PRINTS" id="PR00038">
    <property type="entry name" value="HTHLUXR"/>
</dbReference>
<keyword evidence="1" id="KW-0805">Transcription regulation</keyword>
<dbReference type="PANTHER" id="PTHR44688">
    <property type="entry name" value="DNA-BINDING TRANSCRIPTIONAL ACTIVATOR DEVR_DOSR"/>
    <property type="match status" value="1"/>
</dbReference>
<dbReference type="InterPro" id="IPR036388">
    <property type="entry name" value="WH-like_DNA-bd_sf"/>
</dbReference>
<dbReference type="AlphaFoldDB" id="A0A1W2E7G7"/>
<evidence type="ECO:0000313" key="5">
    <source>
        <dbReference type="EMBL" id="SMD05704.1"/>
    </source>
</evidence>
<evidence type="ECO:0000256" key="1">
    <source>
        <dbReference type="ARBA" id="ARBA00023015"/>
    </source>
</evidence>
<dbReference type="PROSITE" id="PS00622">
    <property type="entry name" value="HTH_LUXR_1"/>
    <property type="match status" value="1"/>
</dbReference>
<keyword evidence="2 5" id="KW-0238">DNA-binding</keyword>
<keyword evidence="6" id="KW-1185">Reference proteome</keyword>
<dbReference type="Pfam" id="PF00196">
    <property type="entry name" value="GerE"/>
    <property type="match status" value="1"/>
</dbReference>
<dbReference type="InterPro" id="IPR016032">
    <property type="entry name" value="Sig_transdc_resp-reg_C-effctor"/>
</dbReference>
<gene>
    <name evidence="5" type="ORF">SAMN05661093_03996</name>
</gene>
<evidence type="ECO:0000256" key="3">
    <source>
        <dbReference type="ARBA" id="ARBA00023163"/>
    </source>
</evidence>
<dbReference type="SUPFAM" id="SSF46894">
    <property type="entry name" value="C-terminal effector domain of the bipartite response regulators"/>
    <property type="match status" value="1"/>
</dbReference>